<feature type="compositionally biased region" description="Polar residues" evidence="1">
    <location>
        <begin position="176"/>
        <end position="189"/>
    </location>
</feature>
<name>A0AAD5X876_9FUNG</name>
<protein>
    <submittedName>
        <fullName evidence="2">Uncharacterized protein</fullName>
    </submittedName>
</protein>
<reference evidence="2" key="1">
    <citation type="submission" date="2020-05" db="EMBL/GenBank/DDBJ databases">
        <title>Phylogenomic resolution of chytrid fungi.</title>
        <authorList>
            <person name="Stajich J.E."/>
            <person name="Amses K."/>
            <person name="Simmons R."/>
            <person name="Seto K."/>
            <person name="Myers J."/>
            <person name="Bonds A."/>
            <person name="Quandt C.A."/>
            <person name="Barry K."/>
            <person name="Liu P."/>
            <person name="Grigoriev I."/>
            <person name="Longcore J.E."/>
            <person name="James T.Y."/>
        </authorList>
    </citation>
    <scope>NUCLEOTIDE SEQUENCE</scope>
    <source>
        <strain evidence="2">JEL0513</strain>
    </source>
</reference>
<feature type="compositionally biased region" description="Low complexity" evidence="1">
    <location>
        <begin position="36"/>
        <end position="65"/>
    </location>
</feature>
<feature type="region of interest" description="Disordered" evidence="1">
    <location>
        <begin position="291"/>
        <end position="369"/>
    </location>
</feature>
<feature type="non-terminal residue" evidence="2">
    <location>
        <position position="1"/>
    </location>
</feature>
<comment type="caution">
    <text evidence="2">The sequence shown here is derived from an EMBL/GenBank/DDBJ whole genome shotgun (WGS) entry which is preliminary data.</text>
</comment>
<feature type="compositionally biased region" description="Pro residues" evidence="1">
    <location>
        <begin position="349"/>
        <end position="358"/>
    </location>
</feature>
<feature type="compositionally biased region" description="Polar residues" evidence="1">
    <location>
        <begin position="22"/>
        <end position="35"/>
    </location>
</feature>
<proteinExistence type="predicted"/>
<evidence type="ECO:0000256" key="1">
    <source>
        <dbReference type="SAM" id="MobiDB-lite"/>
    </source>
</evidence>
<keyword evidence="3" id="KW-1185">Reference proteome</keyword>
<organism evidence="2 3">
    <name type="scientific">Physocladia obscura</name>
    <dbReference type="NCBI Taxonomy" id="109957"/>
    <lineage>
        <taxon>Eukaryota</taxon>
        <taxon>Fungi</taxon>
        <taxon>Fungi incertae sedis</taxon>
        <taxon>Chytridiomycota</taxon>
        <taxon>Chytridiomycota incertae sedis</taxon>
        <taxon>Chytridiomycetes</taxon>
        <taxon>Chytridiales</taxon>
        <taxon>Chytriomycetaceae</taxon>
        <taxon>Physocladia</taxon>
    </lineage>
</organism>
<feature type="compositionally biased region" description="Polar residues" evidence="1">
    <location>
        <begin position="66"/>
        <end position="77"/>
    </location>
</feature>
<feature type="region of interest" description="Disordered" evidence="1">
    <location>
        <begin position="1"/>
        <end position="80"/>
    </location>
</feature>
<dbReference type="Proteomes" id="UP001211907">
    <property type="component" value="Unassembled WGS sequence"/>
</dbReference>
<feature type="region of interest" description="Disordered" evidence="1">
    <location>
        <begin position="170"/>
        <end position="250"/>
    </location>
</feature>
<dbReference type="AlphaFoldDB" id="A0AAD5X876"/>
<evidence type="ECO:0000313" key="3">
    <source>
        <dbReference type="Proteomes" id="UP001211907"/>
    </source>
</evidence>
<gene>
    <name evidence="2" type="ORF">HK100_007543</name>
</gene>
<feature type="compositionally biased region" description="Low complexity" evidence="1">
    <location>
        <begin position="318"/>
        <end position="327"/>
    </location>
</feature>
<feature type="compositionally biased region" description="Low complexity" evidence="1">
    <location>
        <begin position="216"/>
        <end position="242"/>
    </location>
</feature>
<evidence type="ECO:0000313" key="2">
    <source>
        <dbReference type="EMBL" id="KAJ3090126.1"/>
    </source>
</evidence>
<feature type="compositionally biased region" description="Low complexity" evidence="1">
    <location>
        <begin position="12"/>
        <end position="21"/>
    </location>
</feature>
<accession>A0AAD5X876</accession>
<feature type="compositionally biased region" description="Low complexity" evidence="1">
    <location>
        <begin position="195"/>
        <end position="209"/>
    </location>
</feature>
<sequence>MFVSSQVRKGGAPKFKPKAAPTSNSTVHVVSNLPNGSTGSALGSTSGSVSSKSASGVSASVSTQSTPGVSSQPSSLSVRRDAAAALSISVPVSPQTAVKKVRFSEQTSSLTTAITTTANAKSILIHSSNVNNSNNNLPVPSDPPLEDVDFPIVPVIRQSAPPKIIRAANNANGNASRQPSSPKRSSAFTILSAGPSSPSKSRSPSPVFRRPAHLQSPVSTSAPTSPVLHSPPSSSFNPVPVADGDDDDADASTALDLGAIEDVGPITMSQLIELQFSHHLLRPSKRAIEDINAKKANRRKGSRKAAPPIDDDEENNQEEQQANEATALSLPAPPSQKQNDIKKQRAIPAPSPIQPQPPQQRQKVGPKTKIVDGRIVIDDASLFIDTALGGVGSMDTEATDREIMDVIDESNPGSGIK</sequence>
<dbReference type="EMBL" id="JADGJH010003563">
    <property type="protein sequence ID" value="KAJ3090126.1"/>
    <property type="molecule type" value="Genomic_DNA"/>
</dbReference>